<organism evidence="6 7">
    <name type="scientific">Anisodus acutangulus</name>
    <dbReference type="NCBI Taxonomy" id="402998"/>
    <lineage>
        <taxon>Eukaryota</taxon>
        <taxon>Viridiplantae</taxon>
        <taxon>Streptophyta</taxon>
        <taxon>Embryophyta</taxon>
        <taxon>Tracheophyta</taxon>
        <taxon>Spermatophyta</taxon>
        <taxon>Magnoliopsida</taxon>
        <taxon>eudicotyledons</taxon>
        <taxon>Gunneridae</taxon>
        <taxon>Pentapetalae</taxon>
        <taxon>asterids</taxon>
        <taxon>lamiids</taxon>
        <taxon>Solanales</taxon>
        <taxon>Solanaceae</taxon>
        <taxon>Solanoideae</taxon>
        <taxon>Hyoscyameae</taxon>
        <taxon>Anisodus</taxon>
    </lineage>
</organism>
<dbReference type="PANTHER" id="PTHR19229:SF218">
    <property type="entry name" value="ABC TRANSPORTER A FAMILY MEMBER 2-LIKE ISOFORM X1"/>
    <property type="match status" value="1"/>
</dbReference>
<comment type="similarity">
    <text evidence="1">Belongs to the ABC transporter superfamily. ABCA family. CPR flippase (TC 3.A.1.211) subfamily.</text>
</comment>
<dbReference type="GO" id="GO:0140359">
    <property type="term" value="F:ABC-type transporter activity"/>
    <property type="evidence" value="ECO:0007669"/>
    <property type="project" value="InterPro"/>
</dbReference>
<dbReference type="InterPro" id="IPR027417">
    <property type="entry name" value="P-loop_NTPase"/>
</dbReference>
<dbReference type="SUPFAM" id="SSF52540">
    <property type="entry name" value="P-loop containing nucleoside triphosphate hydrolases"/>
    <property type="match status" value="1"/>
</dbReference>
<gene>
    <name evidence="6" type="ORF">K7X08_031672</name>
</gene>
<dbReference type="Proteomes" id="UP001152561">
    <property type="component" value="Unassembled WGS sequence"/>
</dbReference>
<dbReference type="GO" id="GO:0016887">
    <property type="term" value="F:ATP hydrolysis activity"/>
    <property type="evidence" value="ECO:0007669"/>
    <property type="project" value="InterPro"/>
</dbReference>
<evidence type="ECO:0000256" key="3">
    <source>
        <dbReference type="ARBA" id="ARBA00022840"/>
    </source>
</evidence>
<dbReference type="OrthoDB" id="1698146at2759"/>
<dbReference type="Pfam" id="PF25158">
    <property type="entry name" value="ABCA11_C"/>
    <property type="match status" value="1"/>
</dbReference>
<dbReference type="AlphaFoldDB" id="A0A9Q1MLJ0"/>
<evidence type="ECO:0000256" key="1">
    <source>
        <dbReference type="ARBA" id="ARBA00008526"/>
    </source>
</evidence>
<dbReference type="PROSITE" id="PS00211">
    <property type="entry name" value="ABC_TRANSPORTER_1"/>
    <property type="match status" value="1"/>
</dbReference>
<evidence type="ECO:0000313" key="7">
    <source>
        <dbReference type="Proteomes" id="UP001152561"/>
    </source>
</evidence>
<evidence type="ECO:0000259" key="5">
    <source>
        <dbReference type="PROSITE" id="PS50893"/>
    </source>
</evidence>
<protein>
    <recommendedName>
        <fullName evidence="5">ABC transporter domain-containing protein</fullName>
    </recommendedName>
</protein>
<dbReference type="InterPro" id="IPR056788">
    <property type="entry name" value="ABCA2/9/11_C"/>
</dbReference>
<keyword evidence="3" id="KW-0067">ATP-binding</keyword>
<feature type="region of interest" description="Disordered" evidence="4">
    <location>
        <begin position="384"/>
        <end position="410"/>
    </location>
</feature>
<evidence type="ECO:0000256" key="4">
    <source>
        <dbReference type="SAM" id="MobiDB-lite"/>
    </source>
</evidence>
<dbReference type="GO" id="GO:0005524">
    <property type="term" value="F:ATP binding"/>
    <property type="evidence" value="ECO:0007669"/>
    <property type="project" value="UniProtKB-KW"/>
</dbReference>
<dbReference type="InterPro" id="IPR026082">
    <property type="entry name" value="ABCA"/>
</dbReference>
<dbReference type="GO" id="GO:0005319">
    <property type="term" value="F:lipid transporter activity"/>
    <property type="evidence" value="ECO:0007669"/>
    <property type="project" value="TreeGrafter"/>
</dbReference>
<dbReference type="InterPro" id="IPR003439">
    <property type="entry name" value="ABC_transporter-like_ATP-bd"/>
</dbReference>
<proteinExistence type="inferred from homology"/>
<dbReference type="PROSITE" id="PS50893">
    <property type="entry name" value="ABC_TRANSPORTER_2"/>
    <property type="match status" value="1"/>
</dbReference>
<dbReference type="CDD" id="cd03263">
    <property type="entry name" value="ABC_subfamily_A"/>
    <property type="match status" value="1"/>
</dbReference>
<feature type="domain" description="ABC transporter" evidence="5">
    <location>
        <begin position="48"/>
        <end position="257"/>
    </location>
</feature>
<dbReference type="GO" id="GO:0016020">
    <property type="term" value="C:membrane"/>
    <property type="evidence" value="ECO:0007669"/>
    <property type="project" value="InterPro"/>
</dbReference>
<dbReference type="Pfam" id="PF00005">
    <property type="entry name" value="ABC_tran"/>
    <property type="match status" value="2"/>
</dbReference>
<dbReference type="EMBL" id="JAJAGQ010000005">
    <property type="protein sequence ID" value="KAJ8563220.1"/>
    <property type="molecule type" value="Genomic_DNA"/>
</dbReference>
<dbReference type="SMART" id="SM00382">
    <property type="entry name" value="AAA"/>
    <property type="match status" value="1"/>
</dbReference>
<accession>A0A9Q1MLJ0</accession>
<dbReference type="PANTHER" id="PTHR19229">
    <property type="entry name" value="ATP-BINDING CASSETTE TRANSPORTER SUBFAMILY A ABCA"/>
    <property type="match status" value="1"/>
</dbReference>
<dbReference type="InterPro" id="IPR017871">
    <property type="entry name" value="ABC_transporter-like_CS"/>
</dbReference>
<keyword evidence="2" id="KW-0547">Nucleotide-binding</keyword>
<evidence type="ECO:0000256" key="2">
    <source>
        <dbReference type="ARBA" id="ARBA00022741"/>
    </source>
</evidence>
<sequence>MSEGGNCSFCSGSLPRLEPITPDDEDVLKEETTVKQQATEGDNPNVAVQIRGLVKTYPGKSTGRCCCKKRTPPFHSVKGLWLNVKKDSLLCMLGSNGSGKTTTISCLTGINPVTEGDEHLQLFANIKGLPPAEIDTVVEQLLSKSKITKVASKMRFCSYSGGMKRRLSVAAALIGDPKLAILDEPTTGMDPITRRHVWEIIEGAKKGCAIILTTHSMEEADVLSDRIAIMAKGRLRCIGTSIRLKSKFGTGFIASVGFSSETSQPEAVKHFFKSRLDMVPKEENKSVLTYVIPHGKESLLTLGLTTIEEVFMNIAKQAELETAIAEGKFTTLTLSSETSLEVPAGSRFVGIPGTKSPQNPGGIMVEVYWEPDESGSLCISGHSDEMPIPPHIQLSDPPNTKSAKKTRNYN</sequence>
<dbReference type="InterPro" id="IPR003593">
    <property type="entry name" value="AAA+_ATPase"/>
</dbReference>
<evidence type="ECO:0000313" key="6">
    <source>
        <dbReference type="EMBL" id="KAJ8563220.1"/>
    </source>
</evidence>
<reference evidence="7" key="1">
    <citation type="journal article" date="2023" name="Proc. Natl. Acad. Sci. U.S.A.">
        <title>Genomic and structural basis for evolution of tropane alkaloid biosynthesis.</title>
        <authorList>
            <person name="Wanga Y.-J."/>
            <person name="Taina T."/>
            <person name="Yua J.-Y."/>
            <person name="Lia J."/>
            <person name="Xua B."/>
            <person name="Chenc J."/>
            <person name="D'Auriad J.C."/>
            <person name="Huanga J.-P."/>
            <person name="Huanga S.-X."/>
        </authorList>
    </citation>
    <scope>NUCLEOTIDE SEQUENCE [LARGE SCALE GENOMIC DNA]</scope>
    <source>
        <strain evidence="7">cv. KIB-2019</strain>
    </source>
</reference>
<comment type="caution">
    <text evidence="6">The sequence shown here is derived from an EMBL/GenBank/DDBJ whole genome shotgun (WGS) entry which is preliminary data.</text>
</comment>
<name>A0A9Q1MLJ0_9SOLA</name>
<dbReference type="Gene3D" id="3.40.50.300">
    <property type="entry name" value="P-loop containing nucleotide triphosphate hydrolases"/>
    <property type="match status" value="2"/>
</dbReference>
<keyword evidence="7" id="KW-1185">Reference proteome</keyword>